<proteinExistence type="predicted"/>
<evidence type="ECO:0000313" key="2">
    <source>
        <dbReference type="Proteomes" id="UP000224567"/>
    </source>
</evidence>
<dbReference type="STRING" id="33114.A0A2G2WXE5"/>
<name>A0A2G2WXE5_CAPBA</name>
<sequence>MKLLTNSSTPSSNVGLKLYVNRAGSFVVGVQKARALLRKLEYQRGKFDAALQVFQGVAKRTRSLKPNFKGDIVTAGVMSLDSGSLLLEEILVKEKYLEELSQIKAKTVCPVCYLFFHRLALHF</sequence>
<dbReference type="Proteomes" id="UP000224567">
    <property type="component" value="Unassembled WGS sequence"/>
</dbReference>
<comment type="caution">
    <text evidence="1">The sequence shown here is derived from an EMBL/GenBank/DDBJ whole genome shotgun (WGS) entry which is preliminary data.</text>
</comment>
<gene>
    <name evidence="1" type="ORF">CQW23_09661</name>
</gene>
<keyword evidence="2" id="KW-1185">Reference proteome</keyword>
<dbReference type="EMBL" id="MLFT02000004">
    <property type="protein sequence ID" value="PHT49914.1"/>
    <property type="molecule type" value="Genomic_DNA"/>
</dbReference>
<reference evidence="2" key="2">
    <citation type="journal article" date="2017" name="J. Anim. Genet.">
        <title>Multiple reference genome sequences of hot pepper reveal the massive evolution of plant disease resistance genes by retroduplication.</title>
        <authorList>
            <person name="Kim S."/>
            <person name="Park J."/>
            <person name="Yeom S.-I."/>
            <person name="Kim Y.-M."/>
            <person name="Seo E."/>
            <person name="Kim K.-T."/>
            <person name="Kim M.-S."/>
            <person name="Lee J.M."/>
            <person name="Cheong K."/>
            <person name="Shin H.-S."/>
            <person name="Kim S.-B."/>
            <person name="Han K."/>
            <person name="Lee J."/>
            <person name="Park M."/>
            <person name="Lee H.-A."/>
            <person name="Lee H.-Y."/>
            <person name="Lee Y."/>
            <person name="Oh S."/>
            <person name="Lee J.H."/>
            <person name="Choi E."/>
            <person name="Choi E."/>
            <person name="Lee S.E."/>
            <person name="Jeon J."/>
            <person name="Kim H."/>
            <person name="Choi G."/>
            <person name="Song H."/>
            <person name="Lee J."/>
            <person name="Lee S.-C."/>
            <person name="Kwon J.-K."/>
            <person name="Lee H.-Y."/>
            <person name="Koo N."/>
            <person name="Hong Y."/>
            <person name="Kim R.W."/>
            <person name="Kang W.-H."/>
            <person name="Huh J.H."/>
            <person name="Kang B.-C."/>
            <person name="Yang T.-J."/>
            <person name="Lee Y.-H."/>
            <person name="Bennetzen J.L."/>
            <person name="Choi D."/>
        </authorList>
    </citation>
    <scope>NUCLEOTIDE SEQUENCE [LARGE SCALE GENOMIC DNA]</scope>
    <source>
        <strain evidence="2">cv. PBC81</strain>
    </source>
</reference>
<dbReference type="AlphaFoldDB" id="A0A2G2WXE5"/>
<evidence type="ECO:0000313" key="1">
    <source>
        <dbReference type="EMBL" id="PHT49914.1"/>
    </source>
</evidence>
<reference evidence="1 2" key="1">
    <citation type="journal article" date="2017" name="Genome Biol.">
        <title>New reference genome sequences of hot pepper reveal the massive evolution of plant disease-resistance genes by retroduplication.</title>
        <authorList>
            <person name="Kim S."/>
            <person name="Park J."/>
            <person name="Yeom S.I."/>
            <person name="Kim Y.M."/>
            <person name="Seo E."/>
            <person name="Kim K.T."/>
            <person name="Kim M.S."/>
            <person name="Lee J.M."/>
            <person name="Cheong K."/>
            <person name="Shin H.S."/>
            <person name="Kim S.B."/>
            <person name="Han K."/>
            <person name="Lee J."/>
            <person name="Park M."/>
            <person name="Lee H.A."/>
            <person name="Lee H.Y."/>
            <person name="Lee Y."/>
            <person name="Oh S."/>
            <person name="Lee J.H."/>
            <person name="Choi E."/>
            <person name="Choi E."/>
            <person name="Lee S.E."/>
            <person name="Jeon J."/>
            <person name="Kim H."/>
            <person name="Choi G."/>
            <person name="Song H."/>
            <person name="Lee J."/>
            <person name="Lee S.C."/>
            <person name="Kwon J.K."/>
            <person name="Lee H.Y."/>
            <person name="Koo N."/>
            <person name="Hong Y."/>
            <person name="Kim R.W."/>
            <person name="Kang W.H."/>
            <person name="Huh J.H."/>
            <person name="Kang B.C."/>
            <person name="Yang T.J."/>
            <person name="Lee Y.H."/>
            <person name="Bennetzen J.L."/>
            <person name="Choi D."/>
        </authorList>
    </citation>
    <scope>NUCLEOTIDE SEQUENCE [LARGE SCALE GENOMIC DNA]</scope>
    <source>
        <strain evidence="2">cv. PBC81</strain>
    </source>
</reference>
<dbReference type="OrthoDB" id="1722905at2759"/>
<accession>A0A2G2WXE5</accession>
<protein>
    <submittedName>
        <fullName evidence="1">Uncharacterized protein</fullName>
    </submittedName>
</protein>
<organism evidence="1 2">
    <name type="scientific">Capsicum baccatum</name>
    <name type="common">Peruvian pepper</name>
    <dbReference type="NCBI Taxonomy" id="33114"/>
    <lineage>
        <taxon>Eukaryota</taxon>
        <taxon>Viridiplantae</taxon>
        <taxon>Streptophyta</taxon>
        <taxon>Embryophyta</taxon>
        <taxon>Tracheophyta</taxon>
        <taxon>Spermatophyta</taxon>
        <taxon>Magnoliopsida</taxon>
        <taxon>eudicotyledons</taxon>
        <taxon>Gunneridae</taxon>
        <taxon>Pentapetalae</taxon>
        <taxon>asterids</taxon>
        <taxon>lamiids</taxon>
        <taxon>Solanales</taxon>
        <taxon>Solanaceae</taxon>
        <taxon>Solanoideae</taxon>
        <taxon>Capsiceae</taxon>
        <taxon>Capsicum</taxon>
    </lineage>
</organism>